<dbReference type="InterPro" id="IPR012675">
    <property type="entry name" value="Beta-grasp_dom_sf"/>
</dbReference>
<evidence type="ECO:0000313" key="8">
    <source>
        <dbReference type="Proteomes" id="UP000239406"/>
    </source>
</evidence>
<evidence type="ECO:0000313" key="7">
    <source>
        <dbReference type="EMBL" id="PPE69701.1"/>
    </source>
</evidence>
<organism evidence="7 8">
    <name type="scientific">Caldimonas thermodepolymerans</name>
    <dbReference type="NCBI Taxonomy" id="215580"/>
    <lineage>
        <taxon>Bacteria</taxon>
        <taxon>Pseudomonadati</taxon>
        <taxon>Pseudomonadota</taxon>
        <taxon>Betaproteobacteria</taxon>
        <taxon>Burkholderiales</taxon>
        <taxon>Sphaerotilaceae</taxon>
        <taxon>Caldimonas</taxon>
    </lineage>
</organism>
<evidence type="ECO:0000256" key="5">
    <source>
        <dbReference type="ARBA" id="ARBA00023014"/>
    </source>
</evidence>
<dbReference type="Proteomes" id="UP000239406">
    <property type="component" value="Unassembled WGS sequence"/>
</dbReference>
<feature type="compositionally biased region" description="Polar residues" evidence="6">
    <location>
        <begin position="1"/>
        <end position="21"/>
    </location>
</feature>
<dbReference type="PANTHER" id="PTHR44379">
    <property type="entry name" value="OXIDOREDUCTASE WITH IRON-SULFUR SUBUNIT"/>
    <property type="match status" value="1"/>
</dbReference>
<dbReference type="InterPro" id="IPR036884">
    <property type="entry name" value="2Fe-2S-bd_dom_sf"/>
</dbReference>
<keyword evidence="4" id="KW-0408">Iron</keyword>
<gene>
    <name evidence="7" type="ORF">C1702_10940</name>
</gene>
<dbReference type="SUPFAM" id="SSF54292">
    <property type="entry name" value="2Fe-2S ferredoxin-like"/>
    <property type="match status" value="1"/>
</dbReference>
<dbReference type="Gene3D" id="1.10.150.120">
    <property type="entry name" value="[2Fe-2S]-binding domain"/>
    <property type="match status" value="1"/>
</dbReference>
<evidence type="ECO:0000256" key="2">
    <source>
        <dbReference type="ARBA" id="ARBA00022723"/>
    </source>
</evidence>
<dbReference type="PANTHER" id="PTHR44379:SF7">
    <property type="entry name" value="XANTHINE DEHYDROGENASE SUBUNIT E-RELATED"/>
    <property type="match status" value="1"/>
</dbReference>
<sequence length="176" mass="18606">MTTATLTEPASQAPGTATAGESDTPAEVEVSFELNGQAVHVRCAPTRRLLSLLREDFGLTGAKPGCEVGRCGACMVWLDDVPANACLVMAWQLAGRRVTTIEAVAQRPESAPVREALATCGGLQCGYCTGGFVMTLTHLHQQQPRPSASEASELLCGHLCRCTGYGGIRRAVDQLF</sequence>
<keyword evidence="2" id="KW-0479">Metal-binding</keyword>
<accession>A0A2S5T3Z0</accession>
<evidence type="ECO:0000256" key="3">
    <source>
        <dbReference type="ARBA" id="ARBA00023002"/>
    </source>
</evidence>
<dbReference type="InterPro" id="IPR051452">
    <property type="entry name" value="Diverse_Oxidoreductases"/>
</dbReference>
<dbReference type="InterPro" id="IPR002888">
    <property type="entry name" value="2Fe-2S-bd"/>
</dbReference>
<name>A0A2S5T3Z0_9BURK</name>
<dbReference type="GO" id="GO:0046872">
    <property type="term" value="F:metal ion binding"/>
    <property type="evidence" value="ECO:0007669"/>
    <property type="project" value="UniProtKB-KW"/>
</dbReference>
<keyword evidence="8" id="KW-1185">Reference proteome</keyword>
<dbReference type="PROSITE" id="PS51085">
    <property type="entry name" value="2FE2S_FER_2"/>
    <property type="match status" value="1"/>
</dbReference>
<comment type="caution">
    <text evidence="7">The sequence shown here is derived from an EMBL/GenBank/DDBJ whole genome shotgun (WGS) entry which is preliminary data.</text>
</comment>
<dbReference type="Gene3D" id="3.10.20.30">
    <property type="match status" value="1"/>
</dbReference>
<dbReference type="Pfam" id="PF00111">
    <property type="entry name" value="Fer2"/>
    <property type="match status" value="1"/>
</dbReference>
<keyword evidence="3" id="KW-0560">Oxidoreductase</keyword>
<proteinExistence type="predicted"/>
<dbReference type="GO" id="GO:0016491">
    <property type="term" value="F:oxidoreductase activity"/>
    <property type="evidence" value="ECO:0007669"/>
    <property type="project" value="UniProtKB-KW"/>
</dbReference>
<keyword evidence="5" id="KW-0411">Iron-sulfur</keyword>
<protein>
    <submittedName>
        <fullName evidence="7">Xanthine dehydrogenase subunit E</fullName>
    </submittedName>
</protein>
<dbReference type="InterPro" id="IPR036010">
    <property type="entry name" value="2Fe-2S_ferredoxin-like_sf"/>
</dbReference>
<dbReference type="Pfam" id="PF01799">
    <property type="entry name" value="Fer2_2"/>
    <property type="match status" value="1"/>
</dbReference>
<dbReference type="EMBL" id="PSNY01000010">
    <property type="protein sequence ID" value="PPE69701.1"/>
    <property type="molecule type" value="Genomic_DNA"/>
</dbReference>
<evidence type="ECO:0000256" key="1">
    <source>
        <dbReference type="ARBA" id="ARBA00022714"/>
    </source>
</evidence>
<dbReference type="GO" id="GO:0051537">
    <property type="term" value="F:2 iron, 2 sulfur cluster binding"/>
    <property type="evidence" value="ECO:0007669"/>
    <property type="project" value="UniProtKB-KW"/>
</dbReference>
<evidence type="ECO:0000256" key="4">
    <source>
        <dbReference type="ARBA" id="ARBA00023004"/>
    </source>
</evidence>
<dbReference type="InterPro" id="IPR001041">
    <property type="entry name" value="2Fe-2S_ferredoxin-type"/>
</dbReference>
<evidence type="ECO:0000256" key="6">
    <source>
        <dbReference type="SAM" id="MobiDB-lite"/>
    </source>
</evidence>
<dbReference type="AlphaFoldDB" id="A0A2S5T3Z0"/>
<reference evidence="7 8" key="1">
    <citation type="submission" date="2018-02" db="EMBL/GenBank/DDBJ databases">
        <title>Reclassifiation of [Polyangium] brachysporum DSM 7029 as Guopingzhaonella breviflexa gen. nov., sp. nov., a member of the family Comamonadaceae.</title>
        <authorList>
            <person name="Tang B."/>
        </authorList>
    </citation>
    <scope>NUCLEOTIDE SEQUENCE [LARGE SCALE GENOMIC DNA]</scope>
    <source>
        <strain evidence="7 8">DSM 15344</strain>
    </source>
</reference>
<dbReference type="PROSITE" id="PS00197">
    <property type="entry name" value="2FE2S_FER_1"/>
    <property type="match status" value="1"/>
</dbReference>
<dbReference type="SUPFAM" id="SSF47741">
    <property type="entry name" value="CO dehydrogenase ISP C-domain like"/>
    <property type="match status" value="1"/>
</dbReference>
<feature type="region of interest" description="Disordered" evidence="6">
    <location>
        <begin position="1"/>
        <end position="23"/>
    </location>
</feature>
<dbReference type="RefSeq" id="WP_104357737.1">
    <property type="nucleotide sequence ID" value="NZ_CP064338.1"/>
</dbReference>
<keyword evidence="1" id="KW-0001">2Fe-2S</keyword>
<dbReference type="InterPro" id="IPR006058">
    <property type="entry name" value="2Fe2S_fd_BS"/>
</dbReference>